<dbReference type="PROSITE" id="PS50176">
    <property type="entry name" value="ARM_REPEAT"/>
    <property type="match status" value="3"/>
</dbReference>
<dbReference type="InterPro" id="IPR000225">
    <property type="entry name" value="Armadillo"/>
</dbReference>
<feature type="compositionally biased region" description="Acidic residues" evidence="4">
    <location>
        <begin position="7"/>
        <end position="29"/>
    </location>
</feature>
<organism evidence="6 7">
    <name type="scientific">Solanum commersonii</name>
    <name type="common">Commerson's wild potato</name>
    <name type="synonym">Commerson's nightshade</name>
    <dbReference type="NCBI Taxonomy" id="4109"/>
    <lineage>
        <taxon>Eukaryota</taxon>
        <taxon>Viridiplantae</taxon>
        <taxon>Streptophyta</taxon>
        <taxon>Embryophyta</taxon>
        <taxon>Tracheophyta</taxon>
        <taxon>Spermatophyta</taxon>
        <taxon>Magnoliopsida</taxon>
        <taxon>eudicotyledons</taxon>
        <taxon>Gunneridae</taxon>
        <taxon>Pentapetalae</taxon>
        <taxon>asterids</taxon>
        <taxon>lamiids</taxon>
        <taxon>Solanales</taxon>
        <taxon>Solanaceae</taxon>
        <taxon>Solanoideae</taxon>
        <taxon>Solaneae</taxon>
        <taxon>Solanum</taxon>
    </lineage>
</organism>
<keyword evidence="7" id="KW-1185">Reference proteome</keyword>
<keyword evidence="2" id="KW-0833">Ubl conjugation pathway</keyword>
<feature type="repeat" description="ARM" evidence="3">
    <location>
        <begin position="211"/>
        <end position="255"/>
    </location>
</feature>
<dbReference type="EMBL" id="JACXVP010000007">
    <property type="protein sequence ID" value="KAG5596477.1"/>
    <property type="molecule type" value="Genomic_DNA"/>
</dbReference>
<evidence type="ECO:0000256" key="2">
    <source>
        <dbReference type="ARBA" id="ARBA00022786"/>
    </source>
</evidence>
<accession>A0A9J5Y8N0</accession>
<proteinExistence type="predicted"/>
<keyword evidence="1" id="KW-0677">Repeat</keyword>
<dbReference type="PANTHER" id="PTHR23315">
    <property type="entry name" value="U BOX DOMAIN-CONTAINING"/>
    <property type="match status" value="1"/>
</dbReference>
<dbReference type="PANTHER" id="PTHR23315:SF256">
    <property type="entry name" value="ARM REPEAT SUPERFAMILY PROTEIN"/>
    <property type="match status" value="1"/>
</dbReference>
<dbReference type="InterPro" id="IPR058678">
    <property type="entry name" value="ARM_PUB"/>
</dbReference>
<evidence type="ECO:0000259" key="5">
    <source>
        <dbReference type="Pfam" id="PF25598"/>
    </source>
</evidence>
<gene>
    <name evidence="6" type="ORF">H5410_037709</name>
</gene>
<dbReference type="InterPro" id="IPR011989">
    <property type="entry name" value="ARM-like"/>
</dbReference>
<dbReference type="SUPFAM" id="SSF48371">
    <property type="entry name" value="ARM repeat"/>
    <property type="match status" value="1"/>
</dbReference>
<evidence type="ECO:0000256" key="1">
    <source>
        <dbReference type="ARBA" id="ARBA00022737"/>
    </source>
</evidence>
<feature type="repeat" description="ARM" evidence="3">
    <location>
        <begin position="129"/>
        <end position="171"/>
    </location>
</feature>
<evidence type="ECO:0000313" key="6">
    <source>
        <dbReference type="EMBL" id="KAG5596477.1"/>
    </source>
</evidence>
<evidence type="ECO:0000313" key="7">
    <source>
        <dbReference type="Proteomes" id="UP000824120"/>
    </source>
</evidence>
<dbReference type="AlphaFoldDB" id="A0A9J5Y8N0"/>
<sequence>MVKEEILMEEEEEEGKGNLEEEEEEEEEQMQTKNRKCKNVIEEIAEKLKSAVEEVDKIEAAKEIRKLVRKSSFSGKTRSRFAAAGVIPPLVDMLQPCSYSLLAREAALLALLNLASRNERNKIRIVASGAIPPLVELLKFQNGNLKELAAAAILTLSAAAANKPTIAASGVGPLLVQILSSGTVQGRVDSVTSLHNLSTSKEDPKLVLDARAVYPLMNLLKDCKKYSKFAEKTTALLEILSNSEEGRDAITNADGGILTLVETVEDGSLVSTEHAVGALLSLCQSSRDKYRELILKEGAIPGLLRLTAEGTPLAQERARTLLDLLRDSPPENRFSSSTLERIVYDFAAQVDGTDKAADTAKRLLQDMVHRSMELSMSRLQLRASSCTPSKVQSS</sequence>
<name>A0A9J5Y8N0_SOLCO</name>
<feature type="domain" description="U-box" evidence="5">
    <location>
        <begin position="41"/>
        <end position="337"/>
    </location>
</feature>
<feature type="region of interest" description="Disordered" evidence="4">
    <location>
        <begin position="1"/>
        <end position="33"/>
    </location>
</feature>
<dbReference type="OrthoDB" id="7537227at2759"/>
<evidence type="ECO:0000256" key="3">
    <source>
        <dbReference type="PROSITE-ProRule" id="PRU00259"/>
    </source>
</evidence>
<protein>
    <recommendedName>
        <fullName evidence="5">U-box domain-containing protein</fullName>
    </recommendedName>
</protein>
<dbReference type="InterPro" id="IPR016024">
    <property type="entry name" value="ARM-type_fold"/>
</dbReference>
<evidence type="ECO:0000256" key="4">
    <source>
        <dbReference type="SAM" id="MobiDB-lite"/>
    </source>
</evidence>
<comment type="caution">
    <text evidence="6">The sequence shown here is derived from an EMBL/GenBank/DDBJ whole genome shotgun (WGS) entry which is preliminary data.</text>
</comment>
<dbReference type="FunFam" id="1.25.10.10:FF:000300">
    <property type="entry name" value="U-box domain-containing protein 4"/>
    <property type="match status" value="1"/>
</dbReference>
<dbReference type="Pfam" id="PF25598">
    <property type="entry name" value="ARM_PUB"/>
    <property type="match status" value="1"/>
</dbReference>
<dbReference type="Gene3D" id="1.25.10.10">
    <property type="entry name" value="Leucine-rich Repeat Variant"/>
    <property type="match status" value="2"/>
</dbReference>
<dbReference type="Proteomes" id="UP000824120">
    <property type="component" value="Chromosome 7"/>
</dbReference>
<dbReference type="SMART" id="SM00185">
    <property type="entry name" value="ARM"/>
    <property type="match status" value="6"/>
</dbReference>
<reference evidence="6 7" key="1">
    <citation type="submission" date="2020-09" db="EMBL/GenBank/DDBJ databases">
        <title>De no assembly of potato wild relative species, Solanum commersonii.</title>
        <authorList>
            <person name="Cho K."/>
        </authorList>
    </citation>
    <scope>NUCLEOTIDE SEQUENCE [LARGE SCALE GENOMIC DNA]</scope>
    <source>
        <strain evidence="6">LZ3.2</strain>
        <tissue evidence="6">Leaf</tissue>
    </source>
</reference>
<feature type="repeat" description="ARM" evidence="3">
    <location>
        <begin position="85"/>
        <end position="129"/>
    </location>
</feature>